<feature type="region of interest" description="Disordered" evidence="1">
    <location>
        <begin position="16"/>
        <end position="93"/>
    </location>
</feature>
<proteinExistence type="predicted"/>
<feature type="compositionally biased region" description="Pro residues" evidence="1">
    <location>
        <begin position="82"/>
        <end position="91"/>
    </location>
</feature>
<name>A0A6I6LPP8_STUST</name>
<organism evidence="2 3">
    <name type="scientific">Stutzerimonas stutzeri</name>
    <name type="common">Pseudomonas stutzeri</name>
    <dbReference type="NCBI Taxonomy" id="316"/>
    <lineage>
        <taxon>Bacteria</taxon>
        <taxon>Pseudomonadati</taxon>
        <taxon>Pseudomonadota</taxon>
        <taxon>Gammaproteobacteria</taxon>
        <taxon>Pseudomonadales</taxon>
        <taxon>Pseudomonadaceae</taxon>
        <taxon>Stutzerimonas</taxon>
    </lineage>
</organism>
<dbReference type="OrthoDB" id="7033334at2"/>
<evidence type="ECO:0000313" key="2">
    <source>
        <dbReference type="EMBL" id="QGZ30475.1"/>
    </source>
</evidence>
<evidence type="ECO:0000313" key="3">
    <source>
        <dbReference type="Proteomes" id="UP000438983"/>
    </source>
</evidence>
<dbReference type="EMBL" id="CP046902">
    <property type="protein sequence ID" value="QGZ30475.1"/>
    <property type="molecule type" value="Genomic_DNA"/>
</dbReference>
<reference evidence="2 3" key="1">
    <citation type="submission" date="2019-12" db="EMBL/GenBank/DDBJ databases">
        <title>Complete genome sequence of Pseudomonas stutzeri.</title>
        <authorList>
            <person name="Lim S.R."/>
            <person name="Kim J.H."/>
        </authorList>
    </citation>
    <scope>NUCLEOTIDE SEQUENCE [LARGE SCALE GENOMIC DNA]</scope>
    <source>
        <strain evidence="2 3">PM101005</strain>
    </source>
</reference>
<protein>
    <recommendedName>
        <fullName evidence="4">Translation initiation factor 2</fullName>
    </recommendedName>
</protein>
<dbReference type="RefSeq" id="WP_158187972.1">
    <property type="nucleotide sequence ID" value="NZ_CP046902.1"/>
</dbReference>
<sequence>MKWLSVLVVLPLLGACDGDKLPEQPGPPARPEVEAAGTHQPPAALPARARDEDDAPPDLKIEVEPVTAGDPDALPSERVVPAPAPPDPVTPVPARKRVAVERVELPAPALDLSLPDDWAEALEPAPDTTSIRMLPPLFESAEGSRSVQMSGSLLSGVEQSETLIDGAQINIELRR</sequence>
<dbReference type="AlphaFoldDB" id="A0A6I6LPP8"/>
<dbReference type="Proteomes" id="UP000438983">
    <property type="component" value="Chromosome"/>
</dbReference>
<accession>A0A6I6LPP8</accession>
<evidence type="ECO:0000256" key="1">
    <source>
        <dbReference type="SAM" id="MobiDB-lite"/>
    </source>
</evidence>
<dbReference type="PROSITE" id="PS51257">
    <property type="entry name" value="PROKAR_LIPOPROTEIN"/>
    <property type="match status" value="1"/>
</dbReference>
<evidence type="ECO:0008006" key="4">
    <source>
        <dbReference type="Google" id="ProtNLM"/>
    </source>
</evidence>
<gene>
    <name evidence="2" type="ORF">GQA94_10530</name>
</gene>